<organism evidence="9">
    <name type="scientific">metagenome</name>
    <dbReference type="NCBI Taxonomy" id="256318"/>
    <lineage>
        <taxon>unclassified sequences</taxon>
        <taxon>metagenomes</taxon>
    </lineage>
</organism>
<dbReference type="GO" id="GO:0046872">
    <property type="term" value="F:metal ion binding"/>
    <property type="evidence" value="ECO:0007669"/>
    <property type="project" value="UniProtKB-KW"/>
</dbReference>
<dbReference type="InterPro" id="IPR023214">
    <property type="entry name" value="HAD_sf"/>
</dbReference>
<keyword evidence="5" id="KW-0378">Hydrolase</keyword>
<dbReference type="EMBL" id="UIDG01000120">
    <property type="protein sequence ID" value="SUS05720.1"/>
    <property type="molecule type" value="Genomic_DNA"/>
</dbReference>
<feature type="domain" description="Nucleotidyl transferase" evidence="8">
    <location>
        <begin position="3"/>
        <end position="229"/>
    </location>
</feature>
<dbReference type="Gene3D" id="3.90.550.10">
    <property type="entry name" value="Spore Coat Polysaccharide Biosynthesis Protein SpsA, Chain A"/>
    <property type="match status" value="1"/>
</dbReference>
<dbReference type="InterPro" id="IPR005835">
    <property type="entry name" value="NTP_transferase_dom"/>
</dbReference>
<keyword evidence="4" id="KW-0479">Metal-binding</keyword>
<evidence type="ECO:0000256" key="1">
    <source>
        <dbReference type="ARBA" id="ARBA00004496"/>
    </source>
</evidence>
<dbReference type="InterPro" id="IPR036412">
    <property type="entry name" value="HAD-like_sf"/>
</dbReference>
<evidence type="ECO:0000256" key="6">
    <source>
        <dbReference type="ARBA" id="ARBA00023277"/>
    </source>
</evidence>
<dbReference type="NCBIfam" id="TIGR01662">
    <property type="entry name" value="HAD-SF-IIIA"/>
    <property type="match status" value="1"/>
</dbReference>
<dbReference type="SUPFAM" id="SSF53448">
    <property type="entry name" value="Nucleotide-diphospho-sugar transferases"/>
    <property type="match status" value="1"/>
</dbReference>
<dbReference type="Pfam" id="PF00483">
    <property type="entry name" value="NTP_transferase"/>
    <property type="match status" value="1"/>
</dbReference>
<dbReference type="NCBIfam" id="TIGR01656">
    <property type="entry name" value="Histidinol-ppas"/>
    <property type="match status" value="1"/>
</dbReference>
<reference evidence="9" key="1">
    <citation type="submission" date="2018-07" db="EMBL/GenBank/DDBJ databases">
        <authorList>
            <person name="Quirk P.G."/>
            <person name="Krulwich T.A."/>
        </authorList>
    </citation>
    <scope>NUCLEOTIDE SEQUENCE</scope>
</reference>
<evidence type="ECO:0000256" key="3">
    <source>
        <dbReference type="ARBA" id="ARBA00022490"/>
    </source>
</evidence>
<comment type="subcellular location">
    <subcellularLocation>
        <location evidence="1">Cytoplasm</location>
    </subcellularLocation>
</comment>
<keyword evidence="6" id="KW-0119">Carbohydrate metabolism</keyword>
<dbReference type="PANTHER" id="PTHR42891:SF1">
    <property type="entry name" value="D-GLYCERO-BETA-D-MANNO-HEPTOSE-1,7-BISPHOSPHATE 7-PHOSPHATASE"/>
    <property type="match status" value="1"/>
</dbReference>
<gene>
    <name evidence="9" type="ORF">DF3PB_2060004</name>
</gene>
<dbReference type="GO" id="GO:0016791">
    <property type="term" value="F:phosphatase activity"/>
    <property type="evidence" value="ECO:0007669"/>
    <property type="project" value="InterPro"/>
</dbReference>
<proteinExistence type="inferred from homology"/>
<dbReference type="SUPFAM" id="SSF56784">
    <property type="entry name" value="HAD-like"/>
    <property type="match status" value="1"/>
</dbReference>
<evidence type="ECO:0000256" key="7">
    <source>
        <dbReference type="ARBA" id="ARBA00031828"/>
    </source>
</evidence>
<accession>A0A380TDI6</accession>
<name>A0A380TDI6_9ZZZZ</name>
<evidence type="ECO:0000256" key="5">
    <source>
        <dbReference type="ARBA" id="ARBA00022801"/>
    </source>
</evidence>
<keyword evidence="3" id="KW-0963">Cytoplasm</keyword>
<dbReference type="InterPro" id="IPR029044">
    <property type="entry name" value="Nucleotide-diphossugar_trans"/>
</dbReference>
<dbReference type="GO" id="GO:0005975">
    <property type="term" value="P:carbohydrate metabolic process"/>
    <property type="evidence" value="ECO:0007669"/>
    <property type="project" value="InterPro"/>
</dbReference>
<evidence type="ECO:0000313" key="9">
    <source>
        <dbReference type="EMBL" id="SUS05720.1"/>
    </source>
</evidence>
<dbReference type="InterPro" id="IPR004446">
    <property type="entry name" value="Heptose_bisP_phosphatase"/>
</dbReference>
<evidence type="ECO:0000259" key="8">
    <source>
        <dbReference type="Pfam" id="PF00483"/>
    </source>
</evidence>
<sequence>MQAVVLIGGMGSRLGDRVKDCPKPLLPVAGRPFVEHVLLNLRRFSFDDIVFLAGYRASVVQSLYGPESAFARQSGARIRVIVERAPLGTAGALAAAAQALAPRFLLLNGDSFFDINYLDLCRDVTLGDSSATGQIALRRVPDASRYGLIDLDGETVAAFREKPTTPMPGLINAGAYWLDRSIVSAITRWPSSLEQDVFPQLARQRLLIGRVYDGFFIDIGIPADLERADEVLSDQLRRPAVFFDRDGTLNVDAGYTHTIDAFRWLDGVPAMIKRLNDRGIFVFVVTNQAGVARGFYDESAVIELHRWMNEDLRRIGAHIDAFRYCPHHPNGIVPAYSRACDCRKPGSRMIEELLEQWTVRRERSLMVGDTPTDMAAGEAAGLATRLVSLGGTAAAIEEYLATFDDD</sequence>
<comment type="similarity">
    <text evidence="2">Belongs to the GmhB family.</text>
</comment>
<evidence type="ECO:0000256" key="2">
    <source>
        <dbReference type="ARBA" id="ARBA00005628"/>
    </source>
</evidence>
<dbReference type="Pfam" id="PF13242">
    <property type="entry name" value="Hydrolase_like"/>
    <property type="match status" value="1"/>
</dbReference>
<dbReference type="PANTHER" id="PTHR42891">
    <property type="entry name" value="D-GLYCERO-BETA-D-MANNO-HEPTOSE-1,7-BISPHOSPHATE 7-PHOSPHATASE"/>
    <property type="match status" value="1"/>
</dbReference>
<evidence type="ECO:0000256" key="4">
    <source>
        <dbReference type="ARBA" id="ARBA00022723"/>
    </source>
</evidence>
<dbReference type="InterPro" id="IPR006549">
    <property type="entry name" value="HAD-SF_hydro_IIIA"/>
</dbReference>
<dbReference type="Gene3D" id="3.40.50.1000">
    <property type="entry name" value="HAD superfamily/HAD-like"/>
    <property type="match status" value="1"/>
</dbReference>
<dbReference type="InterPro" id="IPR006543">
    <property type="entry name" value="Histidinol-phos"/>
</dbReference>
<dbReference type="GO" id="GO:0005737">
    <property type="term" value="C:cytoplasm"/>
    <property type="evidence" value="ECO:0007669"/>
    <property type="project" value="UniProtKB-SubCell"/>
</dbReference>
<dbReference type="AlphaFoldDB" id="A0A380TDI6"/>
<protein>
    <recommendedName>
        <fullName evidence="7">D,D-heptose 1,7-bisphosphate phosphatase</fullName>
    </recommendedName>
</protein>
<dbReference type="CDD" id="cd07503">
    <property type="entry name" value="HAD_HisB-N"/>
    <property type="match status" value="1"/>
</dbReference>